<sequence>MMSMPKSIRQTAMFTIRGVHDLTLELFQVAHRHYARSGENQGRGKTIGKIKPSLLNQSNPLVNIAAINQGAVTGDSHDDIRYALPCNAINSAENIMEIATIDADTIILTECYKWIIGVLNRRRHNHFIATSAQLQPLYDMQQHRLTGQWHKNFTWQPVRAHSGLDDCDTLHRDLT</sequence>
<dbReference type="EMBL" id="MPRJ01000039">
    <property type="protein sequence ID" value="OOZ36439.1"/>
    <property type="molecule type" value="Genomic_DNA"/>
</dbReference>
<evidence type="ECO:0000313" key="2">
    <source>
        <dbReference type="Proteomes" id="UP000190896"/>
    </source>
</evidence>
<proteinExistence type="predicted"/>
<dbReference type="Proteomes" id="UP000190896">
    <property type="component" value="Unassembled WGS sequence"/>
</dbReference>
<accession>A0A1T2KUA8</accession>
<reference evidence="1 2" key="1">
    <citation type="submission" date="2016-11" db="EMBL/GenBank/DDBJ databases">
        <title>Mixed transmission modes and dynamic genome evolution in an obligate animal-bacterial symbiosis.</title>
        <authorList>
            <person name="Russell S.L."/>
            <person name="Corbett-Detig R.B."/>
            <person name="Cavanaugh C.M."/>
        </authorList>
    </citation>
    <scope>NUCLEOTIDE SEQUENCE [LARGE SCALE GENOMIC DNA]</scope>
    <source>
        <strain evidence="1">Se-Cadez</strain>
    </source>
</reference>
<gene>
    <name evidence="1" type="ORF">BOW51_07145</name>
</gene>
<evidence type="ECO:0000313" key="1">
    <source>
        <dbReference type="EMBL" id="OOZ36439.1"/>
    </source>
</evidence>
<comment type="caution">
    <text evidence="1">The sequence shown here is derived from an EMBL/GenBank/DDBJ whole genome shotgun (WGS) entry which is preliminary data.</text>
</comment>
<organism evidence="1 2">
    <name type="scientific">Solemya velesiana gill symbiont</name>
    <dbReference type="NCBI Taxonomy" id="1918948"/>
    <lineage>
        <taxon>Bacteria</taxon>
        <taxon>Pseudomonadati</taxon>
        <taxon>Pseudomonadota</taxon>
        <taxon>Gammaproteobacteria</taxon>
        <taxon>sulfur-oxidizing symbionts</taxon>
    </lineage>
</organism>
<name>A0A1T2KUA8_9GAMM</name>
<protein>
    <submittedName>
        <fullName evidence="1">Uncharacterized protein</fullName>
    </submittedName>
</protein>
<dbReference type="AlphaFoldDB" id="A0A1T2KUA8"/>
<keyword evidence="2" id="KW-1185">Reference proteome</keyword>